<dbReference type="PANTHER" id="PTHR46444">
    <property type="entry name" value="DCD (DEVELOPMENT AND CELL DEATH) DOMAIN PROTEIN-RELATED"/>
    <property type="match status" value="1"/>
</dbReference>
<name>A0A2I0W0C4_9ASPA</name>
<accession>A0A2I0W0C4</accession>
<reference evidence="4 5" key="1">
    <citation type="journal article" date="2016" name="Sci. Rep.">
        <title>The Dendrobium catenatum Lindl. genome sequence provides insights into polysaccharide synthase, floral development and adaptive evolution.</title>
        <authorList>
            <person name="Zhang G.Q."/>
            <person name="Xu Q."/>
            <person name="Bian C."/>
            <person name="Tsai W.C."/>
            <person name="Yeh C.M."/>
            <person name="Liu K.W."/>
            <person name="Yoshida K."/>
            <person name="Zhang L.S."/>
            <person name="Chang S.B."/>
            <person name="Chen F."/>
            <person name="Shi Y."/>
            <person name="Su Y.Y."/>
            <person name="Zhang Y.Q."/>
            <person name="Chen L.J."/>
            <person name="Yin Y."/>
            <person name="Lin M."/>
            <person name="Huang H."/>
            <person name="Deng H."/>
            <person name="Wang Z.W."/>
            <person name="Zhu S.L."/>
            <person name="Zhao X."/>
            <person name="Deng C."/>
            <person name="Niu S.C."/>
            <person name="Huang J."/>
            <person name="Wang M."/>
            <person name="Liu G.H."/>
            <person name="Yang H.J."/>
            <person name="Xiao X.J."/>
            <person name="Hsiao Y.Y."/>
            <person name="Wu W.L."/>
            <person name="Chen Y.Y."/>
            <person name="Mitsuda N."/>
            <person name="Ohme-Takagi M."/>
            <person name="Luo Y.B."/>
            <person name="Van de Peer Y."/>
            <person name="Liu Z.J."/>
        </authorList>
    </citation>
    <scope>NUCLEOTIDE SEQUENCE [LARGE SCALE GENOMIC DNA]</scope>
    <source>
        <tissue evidence="4">The whole plant</tissue>
    </source>
</reference>
<evidence type="ECO:0000313" key="4">
    <source>
        <dbReference type="EMBL" id="PKU69114.1"/>
    </source>
</evidence>
<reference evidence="4 5" key="2">
    <citation type="journal article" date="2017" name="Nature">
        <title>The Apostasia genome and the evolution of orchids.</title>
        <authorList>
            <person name="Zhang G.Q."/>
            <person name="Liu K.W."/>
            <person name="Li Z."/>
            <person name="Lohaus R."/>
            <person name="Hsiao Y.Y."/>
            <person name="Niu S.C."/>
            <person name="Wang J.Y."/>
            <person name="Lin Y.C."/>
            <person name="Xu Q."/>
            <person name="Chen L.J."/>
            <person name="Yoshida K."/>
            <person name="Fujiwara S."/>
            <person name="Wang Z.W."/>
            <person name="Zhang Y.Q."/>
            <person name="Mitsuda N."/>
            <person name="Wang M."/>
            <person name="Liu G.H."/>
            <person name="Pecoraro L."/>
            <person name="Huang H.X."/>
            <person name="Xiao X.J."/>
            <person name="Lin M."/>
            <person name="Wu X.Y."/>
            <person name="Wu W.L."/>
            <person name="Chen Y.Y."/>
            <person name="Chang S.B."/>
            <person name="Sakamoto S."/>
            <person name="Ohme-Takagi M."/>
            <person name="Yagi M."/>
            <person name="Zeng S.J."/>
            <person name="Shen C.Y."/>
            <person name="Yeh C.M."/>
            <person name="Luo Y.B."/>
            <person name="Tsai W.C."/>
            <person name="Van de Peer Y."/>
            <person name="Liu Z.J."/>
        </authorList>
    </citation>
    <scope>NUCLEOTIDE SEQUENCE [LARGE SCALE GENOMIC DNA]</scope>
    <source>
        <tissue evidence="4">The whole plant</tissue>
    </source>
</reference>
<dbReference type="PROSITE" id="PS51222">
    <property type="entry name" value="DCD"/>
    <property type="match status" value="1"/>
</dbReference>
<dbReference type="PANTHER" id="PTHR46444:SF9">
    <property type="entry name" value="DCD (DEVELOPMENT AND CELL DEATH) DOMAIN PROTEIN"/>
    <property type="match status" value="1"/>
</dbReference>
<dbReference type="SMART" id="SM00767">
    <property type="entry name" value="DCD"/>
    <property type="match status" value="1"/>
</dbReference>
<dbReference type="EMBL" id="KZ503041">
    <property type="protein sequence ID" value="PKU69114.1"/>
    <property type="molecule type" value="Genomic_DNA"/>
</dbReference>
<evidence type="ECO:0000313" key="5">
    <source>
        <dbReference type="Proteomes" id="UP000233837"/>
    </source>
</evidence>
<evidence type="ECO:0000256" key="2">
    <source>
        <dbReference type="SAM" id="Phobius"/>
    </source>
</evidence>
<sequence length="791" mass="90233">MLSVPLPCYFLCINGSKRSVDCLFLAGFLGRFMAAVFPMLFVPFPFYFLCIDGSKRRGDCWFPRHIYGCCFPRAVRSPLLLFPMCSMEHGKLNFVEKDGSNFAGAIFMSNRETKLECLQRKLFGLPLSKSKFLKQVKAGMILFLFEHEERKLYGVFEATSDGALNIIPDAFRSTGQSYPAQILFKRIWMCKPLCEDEFRSAIEENYYSPNKFHFGLSYEQVIKLTHLFYSRKINIKQYKRNGIPNKIIEKFENTAADDEVRLIETGTHFKCKSEYSREGKREVRKLALTQASLDPPMPYTRHVTSTSMQHPVANTGRGLNPVNLCPLSYPQNSHSETLNSQRCSICLSYDHIALHHFSIEKPPSTISEIEYKPLPLPSSCYMSNLDNMVAPYLMGVTDHSSPDTVACERSCNDPSIIPRAAIIQEDDAFTSLHVTNDLSFQTEVVQNDCLSRAQPNQVFEFSDYRPLVEESQQKLVSREIQNSILDNSEYIPSTILNSCIPSACKEISKYGYIADGYSDELKTYQSMEADHADFDLNRTSVFSRLSRYQKVCNRETPEPLSDEPSGDLPLDQFLNNLSTRRNSWSPMEVSKHSTEWETGLFDHRSGNQNKITQLPAQPVDRCKINQYERITKAEHVGFTSALDGDLSNDVVAEESFEIPFYNFRRRNTSQKHEGQDDSSKYGDVCGREVKLMNSKRRRIVRPSLHEEMHQDVKEEAEVKKSAQLNEETEVELSAQAILDSKNESKANVVDSFLDSIVPMLRAVRKYEPTGESLEQNQGTSVHESLDYIPIG</sequence>
<dbReference type="AlphaFoldDB" id="A0A2I0W0C4"/>
<feature type="compositionally biased region" description="Polar residues" evidence="1">
    <location>
        <begin position="772"/>
        <end position="782"/>
    </location>
</feature>
<organism evidence="4 5">
    <name type="scientific">Dendrobium catenatum</name>
    <dbReference type="NCBI Taxonomy" id="906689"/>
    <lineage>
        <taxon>Eukaryota</taxon>
        <taxon>Viridiplantae</taxon>
        <taxon>Streptophyta</taxon>
        <taxon>Embryophyta</taxon>
        <taxon>Tracheophyta</taxon>
        <taxon>Spermatophyta</taxon>
        <taxon>Magnoliopsida</taxon>
        <taxon>Liliopsida</taxon>
        <taxon>Asparagales</taxon>
        <taxon>Orchidaceae</taxon>
        <taxon>Epidendroideae</taxon>
        <taxon>Malaxideae</taxon>
        <taxon>Dendrobiinae</taxon>
        <taxon>Dendrobium</taxon>
    </lineage>
</organism>
<keyword evidence="5" id="KW-1185">Reference proteome</keyword>
<feature type="transmembrane region" description="Helical" evidence="2">
    <location>
        <begin position="28"/>
        <end position="49"/>
    </location>
</feature>
<evidence type="ECO:0000256" key="1">
    <source>
        <dbReference type="SAM" id="MobiDB-lite"/>
    </source>
</evidence>
<proteinExistence type="predicted"/>
<keyword evidence="2" id="KW-0812">Transmembrane</keyword>
<feature type="domain" description="DCD" evidence="3">
    <location>
        <begin position="100"/>
        <end position="230"/>
    </location>
</feature>
<evidence type="ECO:0000259" key="3">
    <source>
        <dbReference type="PROSITE" id="PS51222"/>
    </source>
</evidence>
<feature type="region of interest" description="Disordered" evidence="1">
    <location>
        <begin position="770"/>
        <end position="791"/>
    </location>
</feature>
<dbReference type="InterPro" id="IPR013989">
    <property type="entry name" value="Dev_and_cell_death_domain"/>
</dbReference>
<keyword evidence="2" id="KW-0472">Membrane</keyword>
<keyword evidence="2" id="KW-1133">Transmembrane helix</keyword>
<dbReference type="Pfam" id="PF10539">
    <property type="entry name" value="Dev_Cell_Death"/>
    <property type="match status" value="1"/>
</dbReference>
<protein>
    <submittedName>
        <fullName evidence="4">B2 protein</fullName>
    </submittedName>
</protein>
<gene>
    <name evidence="4" type="ORF">MA16_Dca002384</name>
</gene>
<dbReference type="Proteomes" id="UP000233837">
    <property type="component" value="Unassembled WGS sequence"/>
</dbReference>